<evidence type="ECO:0000256" key="1">
    <source>
        <dbReference type="SAM" id="MobiDB-lite"/>
    </source>
</evidence>
<keyword evidence="3" id="KW-1185">Reference proteome</keyword>
<dbReference type="EMBL" id="LNSV01000001">
    <property type="protein sequence ID" value="KUH40713.1"/>
    <property type="molecule type" value="Genomic_DNA"/>
</dbReference>
<name>A0A124EDG6_9ACTN</name>
<dbReference type="Proteomes" id="UP000054011">
    <property type="component" value="Unassembled WGS sequence"/>
</dbReference>
<gene>
    <name evidence="2" type="ORF">ATE80_00565</name>
</gene>
<comment type="caution">
    <text evidence="2">The sequence shown here is derived from an EMBL/GenBank/DDBJ whole genome shotgun (WGS) entry which is preliminary data.</text>
</comment>
<accession>A0A124EDG6</accession>
<evidence type="ECO:0000313" key="2">
    <source>
        <dbReference type="EMBL" id="KUH40713.1"/>
    </source>
</evidence>
<organism evidence="2 3">
    <name type="scientific">Streptomyces kanasensis</name>
    <dbReference type="NCBI Taxonomy" id="936756"/>
    <lineage>
        <taxon>Bacteria</taxon>
        <taxon>Bacillati</taxon>
        <taxon>Actinomycetota</taxon>
        <taxon>Actinomycetes</taxon>
        <taxon>Kitasatosporales</taxon>
        <taxon>Streptomycetaceae</taxon>
        <taxon>Streptomyces</taxon>
    </lineage>
</organism>
<feature type="region of interest" description="Disordered" evidence="1">
    <location>
        <begin position="1"/>
        <end position="68"/>
    </location>
</feature>
<proteinExistence type="predicted"/>
<protein>
    <submittedName>
        <fullName evidence="2">Uncharacterized protein</fullName>
    </submittedName>
</protein>
<reference evidence="2 3" key="1">
    <citation type="submission" date="2015-11" db="EMBL/GenBank/DDBJ databases">
        <title>Genome-wide analysis reveals the secondary metabolome in Streptomyces kanasensis ZX01.</title>
        <authorList>
            <person name="Zhang G."/>
            <person name="Han L."/>
            <person name="Feng J."/>
            <person name="Zhang X."/>
        </authorList>
    </citation>
    <scope>NUCLEOTIDE SEQUENCE [LARGE SCALE GENOMIC DNA]</scope>
    <source>
        <strain evidence="2 3">ZX01</strain>
    </source>
</reference>
<dbReference type="AlphaFoldDB" id="A0A124EDG6"/>
<sequence length="68" mass="7117">MGGQGTHPSMDRDREEDTEAGTAATGEDAAEQAAQEMSAAVARVRRQAARMHDLLPPDDPGQDGDAPV</sequence>
<evidence type="ECO:0000313" key="3">
    <source>
        <dbReference type="Proteomes" id="UP000054011"/>
    </source>
</evidence>
<feature type="compositionally biased region" description="Low complexity" evidence="1">
    <location>
        <begin position="20"/>
        <end position="42"/>
    </location>
</feature>